<reference evidence="2 3" key="1">
    <citation type="submission" date="2017-03" db="EMBL/GenBank/DDBJ databases">
        <title>Genomes of endolithic fungi from Antarctica.</title>
        <authorList>
            <person name="Coleine C."/>
            <person name="Masonjones S."/>
            <person name="Stajich J.E."/>
        </authorList>
    </citation>
    <scope>NUCLEOTIDE SEQUENCE [LARGE SCALE GENOMIC DNA]</scope>
    <source>
        <strain evidence="2 3">CCFEE 5311</strain>
    </source>
</reference>
<name>A0A4U0V808_9PEZI</name>
<evidence type="ECO:0000313" key="2">
    <source>
        <dbReference type="EMBL" id="TKA44971.1"/>
    </source>
</evidence>
<feature type="compositionally biased region" description="Basic and acidic residues" evidence="1">
    <location>
        <begin position="629"/>
        <end position="638"/>
    </location>
</feature>
<accession>A0A4U0V808</accession>
<feature type="compositionally biased region" description="Basic and acidic residues" evidence="1">
    <location>
        <begin position="584"/>
        <end position="593"/>
    </location>
</feature>
<dbReference type="Proteomes" id="UP000310066">
    <property type="component" value="Unassembled WGS sequence"/>
</dbReference>
<feature type="compositionally biased region" description="Acidic residues" evidence="1">
    <location>
        <begin position="603"/>
        <end position="623"/>
    </location>
</feature>
<sequence length="848" mass="94198">MHPLITTAFALPFRPPSLLLQHPLSPTHPPERSGIIQRSSVGDYLTLTPSMGFWRRSQPAQAQRVTVTAGMDHSEETIAEVDEEPDERNEWTPAKLHDTYTKTRPTQPLFNRRESLLTRQLHSENEHSDEDHVHQPPRTLSTQSTWSNPSIASTAELTSDDGRSMPSPAVTPPLLPTQAYNAMIVQEKLLDKTVAIVGQEGLVAHGETGTEKSVEAQLGRKRCIMFACRGKDEVTAIKPLPTSPPIVAQPAVESPPKRKCAIKFACPMRSGSKVAIAETAPAKRPVSPPPPPRRSSGLQLDLASKPHRGSDSTVTHASPTSVRKSLHVISSVPTSIETNAPRPTTVRKKSNDSGASGTEAMRFHEFASSEDEPEEWIREASCHRTRLTIDDTLKKEIDIRKVCKEVDEEVLEEEDDDEEADVDAVDGADVLDDDEDDEVSEENQDEDEEDDDSSDAGFHSDDEHGFAASDSEGESSDYEWWRPGGSTAATSTEHFDRLSLQTKSDDKVLAASLNSVSSGQLSPRSLKRPMYRRRRNHARSLAIPIENPMDNDELPDSTDFVCGTLDEDRPLEQAYLNRIKELEAARHKARPQDIDPTFPTSDPEMDEEDDEDLEDPEESEQEENMMHGSMDEVHEGSTLRRRPSLHHRTTNRMHRSLPPPARHPSPAPAKRHTKHHSPPQLIKRVSARSPPPRKLFGQSPRRGKSPAPHHRMTSPPNSPISSPSAATAFFKTSKTLAERPQLTHTASLPRGGFLLSRLGQDRVDDDEGSDTAPANNEAPKRGAIDIVKGLEKKRLRRREKMHQKMCAKAAAKGEKTHKVKPGKGCERMREVGLQLQEYHGKAQHIISL</sequence>
<feature type="compositionally biased region" description="Basic residues" evidence="1">
    <location>
        <begin position="525"/>
        <end position="538"/>
    </location>
</feature>
<dbReference type="Pfam" id="PF10446">
    <property type="entry name" value="DUF2457"/>
    <property type="match status" value="1"/>
</dbReference>
<feature type="region of interest" description="Disordered" evidence="1">
    <location>
        <begin position="409"/>
        <end position="493"/>
    </location>
</feature>
<gene>
    <name evidence="2" type="ORF">B0A54_03263</name>
</gene>
<evidence type="ECO:0000256" key="1">
    <source>
        <dbReference type="SAM" id="MobiDB-lite"/>
    </source>
</evidence>
<organism evidence="2 3">
    <name type="scientific">Friedmanniomyces endolithicus</name>
    <dbReference type="NCBI Taxonomy" id="329885"/>
    <lineage>
        <taxon>Eukaryota</taxon>
        <taxon>Fungi</taxon>
        <taxon>Dikarya</taxon>
        <taxon>Ascomycota</taxon>
        <taxon>Pezizomycotina</taxon>
        <taxon>Dothideomycetes</taxon>
        <taxon>Dothideomycetidae</taxon>
        <taxon>Mycosphaerellales</taxon>
        <taxon>Teratosphaeriaceae</taxon>
        <taxon>Friedmanniomyces</taxon>
    </lineage>
</organism>
<dbReference type="InterPro" id="IPR018853">
    <property type="entry name" value="DUF2457"/>
</dbReference>
<dbReference type="EMBL" id="NAJP01000013">
    <property type="protein sequence ID" value="TKA44971.1"/>
    <property type="molecule type" value="Genomic_DNA"/>
</dbReference>
<feature type="compositionally biased region" description="Basic and acidic residues" evidence="1">
    <location>
        <begin position="123"/>
        <end position="134"/>
    </location>
</feature>
<feature type="region of interest" description="Disordered" evidence="1">
    <location>
        <begin position="756"/>
        <end position="783"/>
    </location>
</feature>
<proteinExistence type="predicted"/>
<dbReference type="OrthoDB" id="2011769at2759"/>
<feature type="region of interest" description="Disordered" evidence="1">
    <location>
        <begin position="511"/>
        <end position="559"/>
    </location>
</feature>
<feature type="compositionally biased region" description="Polar residues" evidence="1">
    <location>
        <begin position="311"/>
        <end position="323"/>
    </location>
</feature>
<feature type="compositionally biased region" description="Polar residues" evidence="1">
    <location>
        <begin position="512"/>
        <end position="523"/>
    </location>
</feature>
<feature type="compositionally biased region" description="Basic residues" evidence="1">
    <location>
        <begin position="701"/>
        <end position="712"/>
    </location>
</feature>
<protein>
    <submittedName>
        <fullName evidence="2">Uncharacterized protein</fullName>
    </submittedName>
</protein>
<feature type="region of interest" description="Disordered" evidence="1">
    <location>
        <begin position="277"/>
        <end position="372"/>
    </location>
</feature>
<comment type="caution">
    <text evidence="2">The sequence shown here is derived from an EMBL/GenBank/DDBJ whole genome shotgun (WGS) entry which is preliminary data.</text>
</comment>
<feature type="compositionally biased region" description="Pro residues" evidence="1">
    <location>
        <begin position="657"/>
        <end position="667"/>
    </location>
</feature>
<feature type="region of interest" description="Disordered" evidence="1">
    <location>
        <begin position="584"/>
        <end position="731"/>
    </location>
</feature>
<evidence type="ECO:0000313" key="3">
    <source>
        <dbReference type="Proteomes" id="UP000310066"/>
    </source>
</evidence>
<feature type="compositionally biased region" description="Polar residues" evidence="1">
    <location>
        <begin position="138"/>
        <end position="157"/>
    </location>
</feature>
<dbReference type="STRING" id="329885.A0A4U0V808"/>
<feature type="compositionally biased region" description="Basic residues" evidence="1">
    <location>
        <begin position="639"/>
        <end position="655"/>
    </location>
</feature>
<feature type="region of interest" description="Disordered" evidence="1">
    <location>
        <begin position="123"/>
        <end position="169"/>
    </location>
</feature>
<dbReference type="AlphaFoldDB" id="A0A4U0V808"/>
<feature type="compositionally biased region" description="Polar residues" evidence="1">
    <location>
        <begin position="331"/>
        <end position="342"/>
    </location>
</feature>
<feature type="compositionally biased region" description="Acidic residues" evidence="1">
    <location>
        <begin position="409"/>
        <end position="454"/>
    </location>
</feature>